<feature type="domain" description="Glycosyl hydrolase family 31 C-terminal" evidence="6">
    <location>
        <begin position="632"/>
        <end position="717"/>
    </location>
</feature>
<dbReference type="Gene3D" id="2.60.40.1760">
    <property type="entry name" value="glycosyl hydrolase (family 31)"/>
    <property type="match status" value="1"/>
</dbReference>
<evidence type="ECO:0000256" key="1">
    <source>
        <dbReference type="ARBA" id="ARBA00007806"/>
    </source>
</evidence>
<evidence type="ECO:0000256" key="3">
    <source>
        <dbReference type="SAM" id="SignalP"/>
    </source>
</evidence>
<dbReference type="PANTHER" id="PTHR22762">
    <property type="entry name" value="ALPHA-GLUCOSIDASE"/>
    <property type="match status" value="1"/>
</dbReference>
<dbReference type="Pfam" id="PF13802">
    <property type="entry name" value="Gal_mutarotas_2"/>
    <property type="match status" value="1"/>
</dbReference>
<protein>
    <submittedName>
        <fullName evidence="7">Glycoside hydrolase family 31</fullName>
    </submittedName>
</protein>
<dbReference type="InterPro" id="IPR025887">
    <property type="entry name" value="Glyco_hydro_31_N_dom"/>
</dbReference>
<evidence type="ECO:0000259" key="5">
    <source>
        <dbReference type="Pfam" id="PF13802"/>
    </source>
</evidence>
<evidence type="ECO:0000259" key="4">
    <source>
        <dbReference type="Pfam" id="PF01055"/>
    </source>
</evidence>
<dbReference type="SUPFAM" id="SSF74650">
    <property type="entry name" value="Galactose mutarotase-like"/>
    <property type="match status" value="1"/>
</dbReference>
<name>F4L335_HALH1</name>
<keyword evidence="2" id="KW-0326">Glycosidase</keyword>
<dbReference type="GO" id="GO:0004553">
    <property type="term" value="F:hydrolase activity, hydrolyzing O-glycosyl compounds"/>
    <property type="evidence" value="ECO:0007669"/>
    <property type="project" value="InterPro"/>
</dbReference>
<organism evidence="7 8">
    <name type="scientific">Haliscomenobacter hydrossis (strain ATCC 27775 / DSM 1100 / LMG 10767 / O)</name>
    <dbReference type="NCBI Taxonomy" id="760192"/>
    <lineage>
        <taxon>Bacteria</taxon>
        <taxon>Pseudomonadati</taxon>
        <taxon>Bacteroidota</taxon>
        <taxon>Saprospiria</taxon>
        <taxon>Saprospirales</taxon>
        <taxon>Haliscomenobacteraceae</taxon>
        <taxon>Haliscomenobacter</taxon>
    </lineage>
</organism>
<reference key="2">
    <citation type="submission" date="2011-04" db="EMBL/GenBank/DDBJ databases">
        <title>Complete sequence of chromosome of Haliscomenobacter hydrossis DSM 1100.</title>
        <authorList>
            <consortium name="US DOE Joint Genome Institute (JGI-PGF)"/>
            <person name="Lucas S."/>
            <person name="Han J."/>
            <person name="Lapidus A."/>
            <person name="Bruce D."/>
            <person name="Goodwin L."/>
            <person name="Pitluck S."/>
            <person name="Peters L."/>
            <person name="Kyrpides N."/>
            <person name="Mavromatis K."/>
            <person name="Ivanova N."/>
            <person name="Ovchinnikova G."/>
            <person name="Pagani I."/>
            <person name="Daligault H."/>
            <person name="Detter J.C."/>
            <person name="Han C."/>
            <person name="Land M."/>
            <person name="Hauser L."/>
            <person name="Markowitz V."/>
            <person name="Cheng J.-F."/>
            <person name="Hugenholtz P."/>
            <person name="Woyke T."/>
            <person name="Wu D."/>
            <person name="Verbarg S."/>
            <person name="Frueling A."/>
            <person name="Brambilla E."/>
            <person name="Klenk H.-P."/>
            <person name="Eisen J.A."/>
        </authorList>
    </citation>
    <scope>NUCLEOTIDE SEQUENCE</scope>
    <source>
        <strain>DSM 1100</strain>
    </source>
</reference>
<keyword evidence="3" id="KW-0732">Signal</keyword>
<sequence length="785" mass="88353">MKQFFSTYLLLSWAIMATAQHSTTLLNEPLDLSKDFKDYTNTYFLADSLAAFDPATGQGQLKWRRNEYYPAHAFNNTQAGLRKVRGNEFPGIEYAVDPVLPFSVEFVSPRAVRIRATTGHTAPATEASLMLVKEPGKDNSWVYSKTKEGHQYKSAFGSVTITTNPWTIEFRDAQGKLLTKTWHQSNSRSFTPILPFSFVRRAGDYSRSVGAAFTLSPDEKIYGCGESFTSLNKYGQKVNLFTTDPNGVENAGMYKPIPFFMSSRGYGMFMHTSSPVTCDFGATYGAVTNLMIGDENLDLFVFLGEPKDILDEYTNLTGKASMPPLWSFGLWMSRITYFSEADGRNVANLLRKNGIPSDVIHFDTGWFGTDWRCDYQFAKDRFPDPQKMISDLKAQGFRTCLWQLPYFVPKNDLFLEIIAKGLHVKNPKGGLPYEDAVLDFTNPNAVQWYQDKIANLLKLGVSVIKVDFGEAAPLNGIYANGRSGFYEHNLYPLRYNKVVSDITKQITGDQIIWARSTWAGSQRYPLHWGGDAETSDMGMEAQLRGGLSLGLSGFTFWSHDAGGFTTRTPEELYRRWAPFSLFSSHSRCHGQAPKEPWEFSESFLNHFRNATETRYRLMPYIYAQSKASTEKGLPMLRALFVEFPQDPGAWLIENEYLLGSDMLVAPIFETDATERKVYLPQGKWIDYQTGKVYPGGWHVIDGGKLSLVVMIRDGAVIPHAELAQRTDQIDWSKITLQAYTSTGTAKGKICMPAENVLQEVNVTLKNGKGTLAKDPYAGKVKWVIK</sequence>
<dbReference type="InterPro" id="IPR048395">
    <property type="entry name" value="Glyco_hydro_31_C"/>
</dbReference>
<feature type="signal peptide" evidence="3">
    <location>
        <begin position="1"/>
        <end position="19"/>
    </location>
</feature>
<evidence type="ECO:0000313" key="7">
    <source>
        <dbReference type="EMBL" id="AEE50694.1"/>
    </source>
</evidence>
<dbReference type="HOGENOM" id="CLU_000631_10_2_10"/>
<dbReference type="OrthoDB" id="176168at2"/>
<reference evidence="7 8" key="1">
    <citation type="journal article" date="2011" name="Stand. Genomic Sci.">
        <title>Complete genome sequence of Haliscomenobacter hydrossis type strain (O).</title>
        <authorList>
            <consortium name="US DOE Joint Genome Institute (JGI-PGF)"/>
            <person name="Daligault H."/>
            <person name="Lapidus A."/>
            <person name="Zeytun A."/>
            <person name="Nolan M."/>
            <person name="Lucas S."/>
            <person name="Del Rio T.G."/>
            <person name="Tice H."/>
            <person name="Cheng J.F."/>
            <person name="Tapia R."/>
            <person name="Han C."/>
            <person name="Goodwin L."/>
            <person name="Pitluck S."/>
            <person name="Liolios K."/>
            <person name="Pagani I."/>
            <person name="Ivanova N."/>
            <person name="Huntemann M."/>
            <person name="Mavromatis K."/>
            <person name="Mikhailova N."/>
            <person name="Pati A."/>
            <person name="Chen A."/>
            <person name="Palaniappan K."/>
            <person name="Land M."/>
            <person name="Hauser L."/>
            <person name="Brambilla E.M."/>
            <person name="Rohde M."/>
            <person name="Verbarg S."/>
            <person name="Goker M."/>
            <person name="Bristow J."/>
            <person name="Eisen J.A."/>
            <person name="Markowitz V."/>
            <person name="Hugenholtz P."/>
            <person name="Kyrpides N.C."/>
            <person name="Klenk H.P."/>
            <person name="Woyke T."/>
        </authorList>
    </citation>
    <scope>NUCLEOTIDE SEQUENCE [LARGE SCALE GENOMIC DNA]</scope>
    <source>
        <strain evidence="8">ATCC 27775 / DSM 1100 / LMG 10767 / O</strain>
    </source>
</reference>
<dbReference type="KEGG" id="hhy:Halhy_2828"/>
<feature type="domain" description="Glycoside hydrolase family 31 N-terminal" evidence="5">
    <location>
        <begin position="101"/>
        <end position="279"/>
    </location>
</feature>
<dbReference type="SUPFAM" id="SSF51011">
    <property type="entry name" value="Glycosyl hydrolase domain"/>
    <property type="match status" value="1"/>
</dbReference>
<comment type="similarity">
    <text evidence="1 2">Belongs to the glycosyl hydrolase 31 family.</text>
</comment>
<dbReference type="SUPFAM" id="SSF51445">
    <property type="entry name" value="(Trans)glycosidases"/>
    <property type="match status" value="1"/>
</dbReference>
<dbReference type="Pfam" id="PF01055">
    <property type="entry name" value="Glyco_hydro_31_2nd"/>
    <property type="match status" value="1"/>
</dbReference>
<keyword evidence="2 7" id="KW-0378">Hydrolase</keyword>
<dbReference type="STRING" id="760192.Halhy_2828"/>
<accession>F4L335</accession>
<dbReference type="Pfam" id="PF21365">
    <property type="entry name" value="Glyco_hydro_31_3rd"/>
    <property type="match status" value="1"/>
</dbReference>
<dbReference type="InterPro" id="IPR011013">
    <property type="entry name" value="Gal_mutarotase_sf_dom"/>
</dbReference>
<proteinExistence type="inferred from homology"/>
<dbReference type="CDD" id="cd06593">
    <property type="entry name" value="GH31_xylosidase_YicI"/>
    <property type="match status" value="1"/>
</dbReference>
<dbReference type="GO" id="GO:0030246">
    <property type="term" value="F:carbohydrate binding"/>
    <property type="evidence" value="ECO:0007669"/>
    <property type="project" value="InterPro"/>
</dbReference>
<feature type="domain" description="Glycoside hydrolase family 31 TIM barrel" evidence="4">
    <location>
        <begin position="321"/>
        <end position="623"/>
    </location>
</feature>
<dbReference type="RefSeq" id="WP_013765241.1">
    <property type="nucleotide sequence ID" value="NC_015510.1"/>
</dbReference>
<dbReference type="GO" id="GO:0005975">
    <property type="term" value="P:carbohydrate metabolic process"/>
    <property type="evidence" value="ECO:0007669"/>
    <property type="project" value="InterPro"/>
</dbReference>
<dbReference type="Gene3D" id="3.20.20.80">
    <property type="entry name" value="Glycosidases"/>
    <property type="match status" value="1"/>
</dbReference>
<dbReference type="eggNOG" id="COG1501">
    <property type="taxonomic scope" value="Bacteria"/>
</dbReference>
<dbReference type="AlphaFoldDB" id="F4L335"/>
<gene>
    <name evidence="7" type="ordered locus">Halhy_2828</name>
</gene>
<evidence type="ECO:0000313" key="8">
    <source>
        <dbReference type="Proteomes" id="UP000008461"/>
    </source>
</evidence>
<evidence type="ECO:0000256" key="2">
    <source>
        <dbReference type="RuleBase" id="RU361185"/>
    </source>
</evidence>
<dbReference type="Gene3D" id="2.60.40.1180">
    <property type="entry name" value="Golgi alpha-mannosidase II"/>
    <property type="match status" value="1"/>
</dbReference>
<dbReference type="EMBL" id="CP002691">
    <property type="protein sequence ID" value="AEE50694.1"/>
    <property type="molecule type" value="Genomic_DNA"/>
</dbReference>
<dbReference type="InterPro" id="IPR013780">
    <property type="entry name" value="Glyco_hydro_b"/>
</dbReference>
<dbReference type="Proteomes" id="UP000008461">
    <property type="component" value="Chromosome"/>
</dbReference>
<dbReference type="InterPro" id="IPR017853">
    <property type="entry name" value="GH"/>
</dbReference>
<dbReference type="PANTHER" id="PTHR22762:SF144">
    <property type="entry name" value="ALPHA-XYLOSIDASE"/>
    <property type="match status" value="1"/>
</dbReference>
<keyword evidence="8" id="KW-1185">Reference proteome</keyword>
<dbReference type="InterPro" id="IPR000322">
    <property type="entry name" value="Glyco_hydro_31_TIM"/>
</dbReference>
<dbReference type="CDD" id="cd14752">
    <property type="entry name" value="GH31_N"/>
    <property type="match status" value="1"/>
</dbReference>
<evidence type="ECO:0000259" key="6">
    <source>
        <dbReference type="Pfam" id="PF21365"/>
    </source>
</evidence>
<feature type="chain" id="PRO_5003316378" evidence="3">
    <location>
        <begin position="20"/>
        <end position="785"/>
    </location>
</feature>